<keyword evidence="9" id="KW-0012">Acyltransferase</keyword>
<protein>
    <submittedName>
        <fullName evidence="13">Putative serine/arginine repetitive matrix protein 1 isoform X2</fullName>
    </submittedName>
</protein>
<dbReference type="InterPro" id="IPR028005">
    <property type="entry name" value="AcTrfase_ESCO_Znf_dom"/>
</dbReference>
<feature type="compositionally biased region" description="Low complexity" evidence="10">
    <location>
        <begin position="17"/>
        <end position="26"/>
    </location>
</feature>
<dbReference type="PANTHER" id="PTHR45884">
    <property type="entry name" value="N-ACETYLTRANSFERASE ECO"/>
    <property type="match status" value="1"/>
</dbReference>
<sequence>MRSSPKLYPMFTPPVTPSSSRSTPSRRGLHTPKSSGALHTPKGASALHTPETKSPSSWKKLKDKDGMEQMVLDLGQKYFGAVNCDICGMVYTATHPEDEANHAKFHRKYISCTKFNGWKNEEVMEDYPDGRIIMIGPEAPKYAHKKVEEVRALVDRELGFVEGNSLSGKDLCKTFLFISSDKKIAGCLIAEGITKGYRVIPDKEQPKAEDTDSESQKAWCCETDPSPAVCGVSRIWVAGPMRRKKIASRLMEALRYHYTFGSVLRMEDIAFSDPTPDGKLFATAFSKTPQFLVYKYT</sequence>
<dbReference type="GO" id="GO:0007064">
    <property type="term" value="P:mitotic sister chromatid cohesion"/>
    <property type="evidence" value="ECO:0007669"/>
    <property type="project" value="TreeGrafter"/>
</dbReference>
<comment type="subcellular location">
    <subcellularLocation>
        <location evidence="1">Nucleus</location>
    </subcellularLocation>
</comment>
<proteinExistence type="inferred from homology"/>
<dbReference type="EMBL" id="MRZV01000616">
    <property type="protein sequence ID" value="PIK46876.1"/>
    <property type="molecule type" value="Genomic_DNA"/>
</dbReference>
<evidence type="ECO:0000256" key="3">
    <source>
        <dbReference type="ARBA" id="ARBA00022679"/>
    </source>
</evidence>
<comment type="similarity">
    <text evidence="2">Belongs to the acetyltransferase family. ECO subfamily.</text>
</comment>
<evidence type="ECO:0000256" key="1">
    <source>
        <dbReference type="ARBA" id="ARBA00004123"/>
    </source>
</evidence>
<evidence type="ECO:0000256" key="2">
    <source>
        <dbReference type="ARBA" id="ARBA00005816"/>
    </source>
</evidence>
<keyword evidence="4" id="KW-0479">Metal-binding</keyword>
<dbReference type="GO" id="GO:0061733">
    <property type="term" value="F:protein-lysine-acetyltransferase activity"/>
    <property type="evidence" value="ECO:0007669"/>
    <property type="project" value="TreeGrafter"/>
</dbReference>
<dbReference type="GO" id="GO:0005634">
    <property type="term" value="C:nucleus"/>
    <property type="evidence" value="ECO:0007669"/>
    <property type="project" value="UniProtKB-SubCell"/>
</dbReference>
<evidence type="ECO:0000256" key="7">
    <source>
        <dbReference type="ARBA" id="ARBA00023242"/>
    </source>
</evidence>
<keyword evidence="14" id="KW-1185">Reference proteome</keyword>
<dbReference type="Proteomes" id="UP000230750">
    <property type="component" value="Unassembled WGS sequence"/>
</dbReference>
<evidence type="ECO:0000313" key="13">
    <source>
        <dbReference type="EMBL" id="PIK46876.1"/>
    </source>
</evidence>
<dbReference type="Pfam" id="PF13880">
    <property type="entry name" value="Acetyltransf_13"/>
    <property type="match status" value="1"/>
</dbReference>
<evidence type="ECO:0000256" key="4">
    <source>
        <dbReference type="ARBA" id="ARBA00022723"/>
    </source>
</evidence>
<evidence type="ECO:0000259" key="11">
    <source>
        <dbReference type="Pfam" id="PF13878"/>
    </source>
</evidence>
<reference evidence="13 14" key="1">
    <citation type="journal article" date="2017" name="PLoS Biol.">
        <title>The sea cucumber genome provides insights into morphological evolution and visceral regeneration.</title>
        <authorList>
            <person name="Zhang X."/>
            <person name="Sun L."/>
            <person name="Yuan J."/>
            <person name="Sun Y."/>
            <person name="Gao Y."/>
            <person name="Zhang L."/>
            <person name="Li S."/>
            <person name="Dai H."/>
            <person name="Hamel J.F."/>
            <person name="Liu C."/>
            <person name="Yu Y."/>
            <person name="Liu S."/>
            <person name="Lin W."/>
            <person name="Guo K."/>
            <person name="Jin S."/>
            <person name="Xu P."/>
            <person name="Storey K.B."/>
            <person name="Huan P."/>
            <person name="Zhang T."/>
            <person name="Zhou Y."/>
            <person name="Zhang J."/>
            <person name="Lin C."/>
            <person name="Li X."/>
            <person name="Xing L."/>
            <person name="Huo D."/>
            <person name="Sun M."/>
            <person name="Wang L."/>
            <person name="Mercier A."/>
            <person name="Li F."/>
            <person name="Yang H."/>
            <person name="Xiang J."/>
        </authorList>
    </citation>
    <scope>NUCLEOTIDE SEQUENCE [LARGE SCALE GENOMIC DNA]</scope>
    <source>
        <strain evidence="13">Shaxun</strain>
        <tissue evidence="13">Muscle</tissue>
    </source>
</reference>
<evidence type="ECO:0000313" key="14">
    <source>
        <dbReference type="Proteomes" id="UP000230750"/>
    </source>
</evidence>
<feature type="domain" description="N-acetyltransferase ESCO zinc-finger" evidence="11">
    <location>
        <begin position="69"/>
        <end position="108"/>
    </location>
</feature>
<keyword evidence="8" id="KW-0131">Cell cycle</keyword>
<feature type="domain" description="N-acetyltransferase ESCO acetyl-transferase" evidence="12">
    <location>
        <begin position="227"/>
        <end position="294"/>
    </location>
</feature>
<dbReference type="OrthoDB" id="428854at2759"/>
<evidence type="ECO:0000259" key="12">
    <source>
        <dbReference type="Pfam" id="PF13880"/>
    </source>
</evidence>
<gene>
    <name evidence="13" type="ORF">BSL78_16250</name>
</gene>
<keyword evidence="6" id="KW-0862">Zinc</keyword>
<dbReference type="Pfam" id="PF13878">
    <property type="entry name" value="zf-C2H2_3"/>
    <property type="match status" value="1"/>
</dbReference>
<accession>A0A2G8KFW1</accession>
<organism evidence="13 14">
    <name type="scientific">Stichopus japonicus</name>
    <name type="common">Sea cucumber</name>
    <dbReference type="NCBI Taxonomy" id="307972"/>
    <lineage>
        <taxon>Eukaryota</taxon>
        <taxon>Metazoa</taxon>
        <taxon>Echinodermata</taxon>
        <taxon>Eleutherozoa</taxon>
        <taxon>Echinozoa</taxon>
        <taxon>Holothuroidea</taxon>
        <taxon>Aspidochirotacea</taxon>
        <taxon>Aspidochirotida</taxon>
        <taxon>Stichopodidae</taxon>
        <taxon>Apostichopus</taxon>
    </lineage>
</organism>
<evidence type="ECO:0000256" key="5">
    <source>
        <dbReference type="ARBA" id="ARBA00022771"/>
    </source>
</evidence>
<dbReference type="STRING" id="307972.A0A2G8KFW1"/>
<dbReference type="GO" id="GO:0008270">
    <property type="term" value="F:zinc ion binding"/>
    <property type="evidence" value="ECO:0007669"/>
    <property type="project" value="UniProtKB-KW"/>
</dbReference>
<evidence type="ECO:0000256" key="8">
    <source>
        <dbReference type="ARBA" id="ARBA00023306"/>
    </source>
</evidence>
<dbReference type="GO" id="GO:0000785">
    <property type="term" value="C:chromatin"/>
    <property type="evidence" value="ECO:0007669"/>
    <property type="project" value="TreeGrafter"/>
</dbReference>
<keyword evidence="7" id="KW-0539">Nucleus</keyword>
<dbReference type="AlphaFoldDB" id="A0A2G8KFW1"/>
<evidence type="ECO:0000256" key="9">
    <source>
        <dbReference type="ARBA" id="ARBA00023315"/>
    </source>
</evidence>
<dbReference type="InterPro" id="IPR028009">
    <property type="entry name" value="ESCO_Acetyltransf_dom"/>
</dbReference>
<keyword evidence="5" id="KW-0863">Zinc-finger</keyword>
<comment type="caution">
    <text evidence="13">The sequence shown here is derived from an EMBL/GenBank/DDBJ whole genome shotgun (WGS) entry which is preliminary data.</text>
</comment>
<evidence type="ECO:0000256" key="6">
    <source>
        <dbReference type="ARBA" id="ARBA00022833"/>
    </source>
</evidence>
<keyword evidence="3" id="KW-0808">Transferase</keyword>
<evidence type="ECO:0000256" key="10">
    <source>
        <dbReference type="SAM" id="MobiDB-lite"/>
    </source>
</evidence>
<feature type="region of interest" description="Disordered" evidence="10">
    <location>
        <begin position="1"/>
        <end position="60"/>
    </location>
</feature>
<dbReference type="PANTHER" id="PTHR45884:SF2">
    <property type="entry name" value="N-ACETYLTRANSFERASE ECO"/>
    <property type="match status" value="1"/>
</dbReference>
<name>A0A2G8KFW1_STIJA</name>